<protein>
    <recommendedName>
        <fullName evidence="12">ATP synthase complex subunit 8</fullName>
    </recommendedName>
</protein>
<evidence type="ECO:0000256" key="14">
    <source>
        <dbReference type="SAM" id="Phobius"/>
    </source>
</evidence>
<comment type="similarity">
    <text evidence="2 12">Belongs to the ATPase protein 8 family.</text>
</comment>
<keyword evidence="10 14" id="KW-0472">Membrane</keyword>
<dbReference type="GO" id="GO:0015986">
    <property type="term" value="P:proton motive force-driven ATP synthesis"/>
    <property type="evidence" value="ECO:0007669"/>
    <property type="project" value="InterPro"/>
</dbReference>
<feature type="transmembrane region" description="Helical" evidence="14">
    <location>
        <begin position="12"/>
        <end position="29"/>
    </location>
</feature>
<evidence type="ECO:0000256" key="4">
    <source>
        <dbReference type="ARBA" id="ARBA00022547"/>
    </source>
</evidence>
<keyword evidence="11" id="KW-0066">ATP synthesis</keyword>
<evidence type="ECO:0000256" key="7">
    <source>
        <dbReference type="ARBA" id="ARBA00022989"/>
    </source>
</evidence>
<keyword evidence="3 12" id="KW-0813">Transport</keyword>
<dbReference type="InterPro" id="IPR001421">
    <property type="entry name" value="ATP8_metazoa"/>
</dbReference>
<keyword evidence="8 12" id="KW-0406">Ion transport</keyword>
<evidence type="ECO:0000256" key="12">
    <source>
        <dbReference type="RuleBase" id="RU003661"/>
    </source>
</evidence>
<evidence type="ECO:0000256" key="3">
    <source>
        <dbReference type="ARBA" id="ARBA00022448"/>
    </source>
</evidence>
<keyword evidence="7 14" id="KW-1133">Transmembrane helix</keyword>
<reference evidence="15" key="1">
    <citation type="submission" date="2011-01" db="EMBL/GenBank/DDBJ databases">
        <title>Squamate phylogeny based on mitochondrial genomes, refusing the sister relationship of Phyllodactylidae to Gekkonidae.</title>
        <authorList>
            <person name="Yan J."/>
            <person name="Tian C."/>
            <person name="Zhou J."/>
            <person name="Bauer A.M."/>
            <person name="Zhou K."/>
        </authorList>
    </citation>
    <scope>NUCLEOTIDE SEQUENCE</scope>
    <source>
        <strain evidence="15">WZC-01</strain>
    </source>
</reference>
<comment type="subcellular location">
    <subcellularLocation>
        <location evidence="1 12">Mitochondrion membrane</location>
        <topology evidence="1 12">Single-pass membrane protein</topology>
    </subcellularLocation>
</comment>
<keyword evidence="9 12" id="KW-0496">Mitochondrion</keyword>
<dbReference type="GO" id="GO:0015078">
    <property type="term" value="F:proton transmembrane transporter activity"/>
    <property type="evidence" value="ECO:0007669"/>
    <property type="project" value="InterPro"/>
</dbReference>
<proteinExistence type="inferred from homology"/>
<evidence type="ECO:0000256" key="6">
    <source>
        <dbReference type="ARBA" id="ARBA00022781"/>
    </source>
</evidence>
<evidence type="ECO:0000256" key="11">
    <source>
        <dbReference type="ARBA" id="ARBA00023310"/>
    </source>
</evidence>
<sequence length="54" mass="6540">MPQLDPTPWLKTLTIIWLVLLFIVQPTVMKSRPINKPQPRHTNYKTTPWPYPWR</sequence>
<evidence type="ECO:0000256" key="9">
    <source>
        <dbReference type="ARBA" id="ARBA00023128"/>
    </source>
</evidence>
<dbReference type="GO" id="GO:0045259">
    <property type="term" value="C:proton-transporting ATP synthase complex"/>
    <property type="evidence" value="ECO:0007669"/>
    <property type="project" value="UniProtKB-KW"/>
</dbReference>
<evidence type="ECO:0000256" key="13">
    <source>
        <dbReference type="SAM" id="MobiDB-lite"/>
    </source>
</evidence>
<feature type="region of interest" description="Disordered" evidence="13">
    <location>
        <begin position="34"/>
        <end position="54"/>
    </location>
</feature>
<keyword evidence="6 12" id="KW-0375">Hydrogen ion transport</keyword>
<evidence type="ECO:0000313" key="15">
    <source>
        <dbReference type="EMBL" id="ADY86086.1"/>
    </source>
</evidence>
<gene>
    <name evidence="15" type="primary">ATP8</name>
</gene>
<dbReference type="AlphaFoldDB" id="K9JW24"/>
<geneLocation type="mitochondrion" evidence="15"/>
<keyword evidence="4 12" id="KW-0138">CF(0)</keyword>
<keyword evidence="5 12" id="KW-0812">Transmembrane</keyword>
<evidence type="ECO:0000256" key="8">
    <source>
        <dbReference type="ARBA" id="ARBA00023065"/>
    </source>
</evidence>
<dbReference type="Pfam" id="PF00895">
    <property type="entry name" value="ATP-synt_8"/>
    <property type="match status" value="1"/>
</dbReference>
<organism evidence="15">
    <name type="scientific">Phelsuma laticauda</name>
    <name type="common">broad-tailed day gecko</name>
    <dbReference type="NCBI Taxonomy" id="143529"/>
    <lineage>
        <taxon>Eukaryota</taxon>
        <taxon>Metazoa</taxon>
        <taxon>Chordata</taxon>
        <taxon>Craniata</taxon>
        <taxon>Vertebrata</taxon>
        <taxon>Euteleostomi</taxon>
        <taxon>Lepidosauria</taxon>
        <taxon>Squamata</taxon>
        <taxon>Bifurcata</taxon>
        <taxon>Gekkota</taxon>
        <taxon>Gekkonidae</taxon>
        <taxon>Gekkoninae</taxon>
        <taxon>Phelsuma</taxon>
    </lineage>
</organism>
<dbReference type="EMBL" id="HQ896029">
    <property type="protein sequence ID" value="ADY86086.1"/>
    <property type="molecule type" value="Genomic_DNA"/>
</dbReference>
<name>K9JW24_9SAUR</name>
<accession>K9JW24</accession>
<evidence type="ECO:0000256" key="2">
    <source>
        <dbReference type="ARBA" id="ARBA00008892"/>
    </source>
</evidence>
<evidence type="ECO:0000256" key="1">
    <source>
        <dbReference type="ARBA" id="ARBA00004304"/>
    </source>
</evidence>
<evidence type="ECO:0000256" key="5">
    <source>
        <dbReference type="ARBA" id="ARBA00022692"/>
    </source>
</evidence>
<evidence type="ECO:0000256" key="10">
    <source>
        <dbReference type="ARBA" id="ARBA00023136"/>
    </source>
</evidence>
<dbReference type="GO" id="GO:0031966">
    <property type="term" value="C:mitochondrial membrane"/>
    <property type="evidence" value="ECO:0007669"/>
    <property type="project" value="UniProtKB-SubCell"/>
</dbReference>